<dbReference type="GO" id="GO:0016705">
    <property type="term" value="F:oxidoreductase activity, acting on paired donors, with incorporation or reduction of molecular oxygen"/>
    <property type="evidence" value="ECO:0007669"/>
    <property type="project" value="InterPro"/>
</dbReference>
<proteinExistence type="inferred from homology"/>
<feature type="binding site" description="axial binding residue" evidence="13">
    <location>
        <position position="482"/>
    </location>
    <ligand>
        <name>heme</name>
        <dbReference type="ChEBI" id="CHEBI:30413"/>
    </ligand>
    <ligandPart>
        <name>Fe</name>
        <dbReference type="ChEBI" id="CHEBI:18248"/>
    </ligandPart>
</feature>
<protein>
    <submittedName>
        <fullName evidence="16">Cytochrome P450 4c3</fullName>
    </submittedName>
</protein>
<dbReference type="GO" id="GO:0020037">
    <property type="term" value="F:heme binding"/>
    <property type="evidence" value="ECO:0007669"/>
    <property type="project" value="InterPro"/>
</dbReference>
<evidence type="ECO:0000256" key="14">
    <source>
        <dbReference type="RuleBase" id="RU000461"/>
    </source>
</evidence>
<sequence length="536" mass="61699">MDKTATDFTTLSFESAVQETLSQGAGGISTFAVLLAAFSVLFLSYLSTRNKWDIRGKDEKKEKPKGLDSIAGPKRLPLIGNLLDIKYNVEEMDDFFLETAAKYPKRARFNVLGENFIIIYNAEDMKEILHTKQYIQKSAEYDVFTWIGKGVLTADENLWMKTRPVLDKGFRHQMLNKYRDVFCNKTRQLMDVLKDRVAKHPDEAFNIFPLIFDTGFDIISESVMNTPSNVLGGVDKNVYSPNMDRAADFFHYLHFRPFFYKTTLGRFLWRHSKDGKEEAECLKTLNDFSQNLMQNRKRALAQEPDQDSQNATSLLDIMLLEQKTNPRWTDRQIRDEIDTFLTGGHGATTATFGMFIQLMGAHPDIQEKVYQEVSAVFDGDSQRELTLDDLNKLKYTELCIKECLRLYPGVPIFPRAVLRPLTLSDGTVVPVNTTLLLIPFLLHRDPETFPDPEKFIPERFEVGHSDRHPYSWIPFSKGPRDCIGKAFSMIEMKVYVAYLMNNFKVVKAVNTEDMTVLLRIFLKSKTGIQIKLEPRY</sequence>
<keyword evidence="12 15" id="KW-0472">Membrane</keyword>
<evidence type="ECO:0000313" key="17">
    <source>
        <dbReference type="Proteomes" id="UP000198287"/>
    </source>
</evidence>
<keyword evidence="8" id="KW-0492">Microsome</keyword>
<evidence type="ECO:0000256" key="12">
    <source>
        <dbReference type="ARBA" id="ARBA00023136"/>
    </source>
</evidence>
<comment type="cofactor">
    <cofactor evidence="1 13">
        <name>heme</name>
        <dbReference type="ChEBI" id="CHEBI:30413"/>
    </cofactor>
</comment>
<evidence type="ECO:0000256" key="1">
    <source>
        <dbReference type="ARBA" id="ARBA00001971"/>
    </source>
</evidence>
<dbReference type="STRING" id="158441.A0A226ETM7"/>
<keyword evidence="15" id="KW-0812">Transmembrane</keyword>
<comment type="subcellular location">
    <subcellularLocation>
        <location evidence="3">Endoplasmic reticulum membrane</location>
    </subcellularLocation>
    <subcellularLocation>
        <location evidence="2">Microsome membrane</location>
    </subcellularLocation>
</comment>
<comment type="caution">
    <text evidence="16">The sequence shown here is derived from an EMBL/GenBank/DDBJ whole genome shotgun (WGS) entry which is preliminary data.</text>
</comment>
<evidence type="ECO:0000256" key="9">
    <source>
        <dbReference type="ARBA" id="ARBA00023002"/>
    </source>
</evidence>
<dbReference type="InterPro" id="IPR001128">
    <property type="entry name" value="Cyt_P450"/>
</dbReference>
<dbReference type="GO" id="GO:0005506">
    <property type="term" value="F:iron ion binding"/>
    <property type="evidence" value="ECO:0007669"/>
    <property type="project" value="InterPro"/>
</dbReference>
<keyword evidence="15" id="KW-1133">Transmembrane helix</keyword>
<reference evidence="16 17" key="1">
    <citation type="submission" date="2015-12" db="EMBL/GenBank/DDBJ databases">
        <title>The genome of Folsomia candida.</title>
        <authorList>
            <person name="Faddeeva A."/>
            <person name="Derks M.F."/>
            <person name="Anvar Y."/>
            <person name="Smit S."/>
            <person name="Van Straalen N."/>
            <person name="Roelofs D."/>
        </authorList>
    </citation>
    <scope>NUCLEOTIDE SEQUENCE [LARGE SCALE GENOMIC DNA]</scope>
    <source>
        <strain evidence="16 17">VU population</strain>
        <tissue evidence="16">Whole body</tissue>
    </source>
</reference>
<dbReference type="InterPro" id="IPR050196">
    <property type="entry name" value="Cytochrome_P450_Monoox"/>
</dbReference>
<dbReference type="EMBL" id="LNIX01000002">
    <property type="protein sequence ID" value="OXA60975.1"/>
    <property type="molecule type" value="Genomic_DNA"/>
</dbReference>
<dbReference type="OMA" id="MIETWQI"/>
<keyword evidence="10 13" id="KW-0408">Iron</keyword>
<evidence type="ECO:0000256" key="4">
    <source>
        <dbReference type="ARBA" id="ARBA00010617"/>
    </source>
</evidence>
<feature type="transmembrane region" description="Helical" evidence="15">
    <location>
        <begin position="28"/>
        <end position="47"/>
    </location>
</feature>
<dbReference type="Gene3D" id="1.10.630.10">
    <property type="entry name" value="Cytochrome P450"/>
    <property type="match status" value="1"/>
</dbReference>
<dbReference type="InterPro" id="IPR017972">
    <property type="entry name" value="Cyt_P450_CS"/>
</dbReference>
<dbReference type="InterPro" id="IPR036396">
    <property type="entry name" value="Cyt_P450_sf"/>
</dbReference>
<name>A0A226ETM7_FOLCA</name>
<dbReference type="Pfam" id="PF00067">
    <property type="entry name" value="p450"/>
    <property type="match status" value="1"/>
</dbReference>
<evidence type="ECO:0000256" key="2">
    <source>
        <dbReference type="ARBA" id="ARBA00004524"/>
    </source>
</evidence>
<keyword evidence="6 13" id="KW-0479">Metal-binding</keyword>
<dbReference type="PROSITE" id="PS00086">
    <property type="entry name" value="CYTOCHROME_P450"/>
    <property type="match status" value="1"/>
</dbReference>
<dbReference type="InterPro" id="IPR002401">
    <property type="entry name" value="Cyt_P450_E_grp-I"/>
</dbReference>
<dbReference type="GO" id="GO:0005789">
    <property type="term" value="C:endoplasmic reticulum membrane"/>
    <property type="evidence" value="ECO:0007669"/>
    <property type="project" value="UniProtKB-SubCell"/>
</dbReference>
<keyword evidence="9 14" id="KW-0560">Oxidoreductase</keyword>
<evidence type="ECO:0000256" key="3">
    <source>
        <dbReference type="ARBA" id="ARBA00004586"/>
    </source>
</evidence>
<evidence type="ECO:0000256" key="15">
    <source>
        <dbReference type="SAM" id="Phobius"/>
    </source>
</evidence>
<dbReference type="OrthoDB" id="1470350at2759"/>
<evidence type="ECO:0000256" key="8">
    <source>
        <dbReference type="ARBA" id="ARBA00022848"/>
    </source>
</evidence>
<dbReference type="SUPFAM" id="SSF48264">
    <property type="entry name" value="Cytochrome P450"/>
    <property type="match status" value="1"/>
</dbReference>
<comment type="similarity">
    <text evidence="4 14">Belongs to the cytochrome P450 family.</text>
</comment>
<evidence type="ECO:0000313" key="16">
    <source>
        <dbReference type="EMBL" id="OXA60975.1"/>
    </source>
</evidence>
<accession>A0A226ETM7</accession>
<keyword evidence="11 14" id="KW-0503">Monooxygenase</keyword>
<dbReference type="GO" id="GO:0004497">
    <property type="term" value="F:monooxygenase activity"/>
    <property type="evidence" value="ECO:0007669"/>
    <property type="project" value="UniProtKB-KW"/>
</dbReference>
<dbReference type="PRINTS" id="PR00385">
    <property type="entry name" value="P450"/>
</dbReference>
<dbReference type="PANTHER" id="PTHR24291:SF189">
    <property type="entry name" value="CYTOCHROME P450 4C3-RELATED"/>
    <property type="match status" value="1"/>
</dbReference>
<evidence type="ECO:0000256" key="11">
    <source>
        <dbReference type="ARBA" id="ARBA00023033"/>
    </source>
</evidence>
<dbReference type="PRINTS" id="PR00463">
    <property type="entry name" value="EP450I"/>
</dbReference>
<organism evidence="16 17">
    <name type="scientific">Folsomia candida</name>
    <name type="common">Springtail</name>
    <dbReference type="NCBI Taxonomy" id="158441"/>
    <lineage>
        <taxon>Eukaryota</taxon>
        <taxon>Metazoa</taxon>
        <taxon>Ecdysozoa</taxon>
        <taxon>Arthropoda</taxon>
        <taxon>Hexapoda</taxon>
        <taxon>Collembola</taxon>
        <taxon>Entomobryomorpha</taxon>
        <taxon>Isotomoidea</taxon>
        <taxon>Isotomidae</taxon>
        <taxon>Proisotominae</taxon>
        <taxon>Folsomia</taxon>
    </lineage>
</organism>
<gene>
    <name evidence="16" type="ORF">Fcan01_05198</name>
</gene>
<keyword evidence="5 13" id="KW-0349">Heme</keyword>
<dbReference type="PANTHER" id="PTHR24291">
    <property type="entry name" value="CYTOCHROME P450 FAMILY 4"/>
    <property type="match status" value="1"/>
</dbReference>
<dbReference type="AlphaFoldDB" id="A0A226ETM7"/>
<evidence type="ECO:0000256" key="10">
    <source>
        <dbReference type="ARBA" id="ARBA00023004"/>
    </source>
</evidence>
<evidence type="ECO:0000256" key="5">
    <source>
        <dbReference type="ARBA" id="ARBA00022617"/>
    </source>
</evidence>
<evidence type="ECO:0000256" key="7">
    <source>
        <dbReference type="ARBA" id="ARBA00022824"/>
    </source>
</evidence>
<evidence type="ECO:0000256" key="6">
    <source>
        <dbReference type="ARBA" id="ARBA00022723"/>
    </source>
</evidence>
<evidence type="ECO:0000256" key="13">
    <source>
        <dbReference type="PIRSR" id="PIRSR602401-1"/>
    </source>
</evidence>
<keyword evidence="7" id="KW-0256">Endoplasmic reticulum</keyword>
<dbReference type="Proteomes" id="UP000198287">
    <property type="component" value="Unassembled WGS sequence"/>
</dbReference>
<keyword evidence="17" id="KW-1185">Reference proteome</keyword>